<evidence type="ECO:0000256" key="4">
    <source>
        <dbReference type="ARBA" id="ARBA00023054"/>
    </source>
</evidence>
<reference evidence="7" key="1">
    <citation type="journal article" date="2011" name="Nat. Genet.">
        <title>The Arabidopsis lyrata genome sequence and the basis of rapid genome size change.</title>
        <authorList>
            <person name="Hu T.T."/>
            <person name="Pattyn P."/>
            <person name="Bakker E.G."/>
            <person name="Cao J."/>
            <person name="Cheng J.-F."/>
            <person name="Clark R.M."/>
            <person name="Fahlgren N."/>
            <person name="Fawcett J.A."/>
            <person name="Grimwood J."/>
            <person name="Gundlach H."/>
            <person name="Haberer G."/>
            <person name="Hollister J.D."/>
            <person name="Ossowski S."/>
            <person name="Ottilar R.P."/>
            <person name="Salamov A.A."/>
            <person name="Schneeberger K."/>
            <person name="Spannagl M."/>
            <person name="Wang X."/>
            <person name="Yang L."/>
            <person name="Nasrallah M.E."/>
            <person name="Bergelson J."/>
            <person name="Carrington J.C."/>
            <person name="Gaut B.S."/>
            <person name="Schmutz J."/>
            <person name="Mayer K.F.X."/>
            <person name="Van de Peer Y."/>
            <person name="Grigoriev I.V."/>
            <person name="Nordborg M."/>
            <person name="Weigel D."/>
            <person name="Guo Y.-L."/>
        </authorList>
    </citation>
    <scope>NUCLEOTIDE SEQUENCE [LARGE SCALE GENOMIC DNA]</scope>
    <source>
        <strain evidence="7">cv. MN47</strain>
    </source>
</reference>
<dbReference type="InterPro" id="IPR044961">
    <property type="entry name" value="MS5/SDI1"/>
</dbReference>
<dbReference type="AlphaFoldDB" id="D7KWT7"/>
<evidence type="ECO:0000256" key="1">
    <source>
        <dbReference type="ARBA" id="ARBA00004123"/>
    </source>
</evidence>
<dbReference type="Proteomes" id="UP000008694">
    <property type="component" value="Unassembled WGS sequence"/>
</dbReference>
<sequence length="123" mass="14008">MWNYKRASLAIEANFGLYQGEAFNGKPTNTTRSHGRKFQVTVEKETSRILMLIKKCGMKIVNSAKPVEQMKLLINTKGNFGWAYMQLKDYTTAKDVYLKATRRNVGKHKVHGRSLTKVVARNG</sequence>
<evidence type="ECO:0000256" key="5">
    <source>
        <dbReference type="ARBA" id="ARBA00023242"/>
    </source>
</evidence>
<keyword evidence="7" id="KW-1185">Reference proteome</keyword>
<dbReference type="PANTHER" id="PTHR36326">
    <property type="entry name" value="PROTEIN POLLENLESS 3-LIKE 2"/>
    <property type="match status" value="1"/>
</dbReference>
<gene>
    <name evidence="6" type="ORF">ARALYDRAFT_893498</name>
</gene>
<accession>D7KWT7</accession>
<keyword evidence="5" id="KW-0539">Nucleus</keyword>
<dbReference type="EMBL" id="GL348714">
    <property type="protein sequence ID" value="EFH62871.1"/>
    <property type="molecule type" value="Genomic_DNA"/>
</dbReference>
<organism evidence="7">
    <name type="scientific">Arabidopsis lyrata subsp. lyrata</name>
    <name type="common">Lyre-leaved rock-cress</name>
    <dbReference type="NCBI Taxonomy" id="81972"/>
    <lineage>
        <taxon>Eukaryota</taxon>
        <taxon>Viridiplantae</taxon>
        <taxon>Streptophyta</taxon>
        <taxon>Embryophyta</taxon>
        <taxon>Tracheophyta</taxon>
        <taxon>Spermatophyta</taxon>
        <taxon>Magnoliopsida</taxon>
        <taxon>eudicotyledons</taxon>
        <taxon>Gunneridae</taxon>
        <taxon>Pentapetalae</taxon>
        <taxon>rosids</taxon>
        <taxon>malvids</taxon>
        <taxon>Brassicales</taxon>
        <taxon>Brassicaceae</taxon>
        <taxon>Camelineae</taxon>
        <taxon>Arabidopsis</taxon>
    </lineage>
</organism>
<evidence type="ECO:0000256" key="2">
    <source>
        <dbReference type="ARBA" id="ARBA00022737"/>
    </source>
</evidence>
<keyword evidence="4" id="KW-0175">Coiled coil</keyword>
<proteinExistence type="predicted"/>
<protein>
    <submittedName>
        <fullName evidence="6">Uncharacterized protein</fullName>
    </submittedName>
</protein>
<keyword evidence="2" id="KW-0677">Repeat</keyword>
<dbReference type="Gramene" id="scaffold_200572.1">
    <property type="protein sequence ID" value="scaffold_200572.1"/>
    <property type="gene ID" value="scaffold_200572.1"/>
</dbReference>
<evidence type="ECO:0000313" key="7">
    <source>
        <dbReference type="Proteomes" id="UP000008694"/>
    </source>
</evidence>
<evidence type="ECO:0000313" key="6">
    <source>
        <dbReference type="EMBL" id="EFH62871.1"/>
    </source>
</evidence>
<dbReference type="GO" id="GO:0005634">
    <property type="term" value="C:nucleus"/>
    <property type="evidence" value="ECO:0007669"/>
    <property type="project" value="UniProtKB-SubCell"/>
</dbReference>
<dbReference type="HOGENOM" id="CLU_2018333_0_0_1"/>
<dbReference type="PANTHER" id="PTHR36326:SF2">
    <property type="entry name" value="PROTEIN SULFUR DEFICIENCY-INDUCED 2"/>
    <property type="match status" value="1"/>
</dbReference>
<name>D7KWT7_ARALL</name>
<comment type="subcellular location">
    <subcellularLocation>
        <location evidence="1">Nucleus</location>
    </subcellularLocation>
</comment>
<evidence type="ECO:0000256" key="3">
    <source>
        <dbReference type="ARBA" id="ARBA00022803"/>
    </source>
</evidence>
<keyword evidence="3" id="KW-0802">TPR repeat</keyword>
<dbReference type="STRING" id="81972.D7KWT7"/>